<proteinExistence type="predicted"/>
<dbReference type="Pfam" id="PF07143">
    <property type="entry name" value="CrtC"/>
    <property type="match status" value="1"/>
</dbReference>
<organism evidence="2 3">
    <name type="scientific">Lacrimispora algidixylanolytica</name>
    <dbReference type="NCBI Taxonomy" id="94868"/>
    <lineage>
        <taxon>Bacteria</taxon>
        <taxon>Bacillati</taxon>
        <taxon>Bacillota</taxon>
        <taxon>Clostridia</taxon>
        <taxon>Lachnospirales</taxon>
        <taxon>Lachnospiraceae</taxon>
        <taxon>Lacrimispora</taxon>
    </lineage>
</organism>
<dbReference type="SUPFAM" id="SSF159245">
    <property type="entry name" value="AttH-like"/>
    <property type="match status" value="1"/>
</dbReference>
<comment type="caution">
    <text evidence="2">The sequence shown here is derived from an EMBL/GenBank/DDBJ whole genome shotgun (WGS) entry which is preliminary data.</text>
</comment>
<dbReference type="InterPro" id="IPR023374">
    <property type="entry name" value="AttH-like_dom_sf"/>
</dbReference>
<evidence type="ECO:0000313" key="2">
    <source>
        <dbReference type="EMBL" id="RKD31842.1"/>
    </source>
</evidence>
<dbReference type="RefSeq" id="WP_158585035.1">
    <property type="nucleotide sequence ID" value="NZ_MCIA01000015.1"/>
</dbReference>
<keyword evidence="3" id="KW-1185">Reference proteome</keyword>
<dbReference type="Gene3D" id="2.40.370.10">
    <property type="entry name" value="AttH-like domain"/>
    <property type="match status" value="2"/>
</dbReference>
<dbReference type="Proteomes" id="UP000284277">
    <property type="component" value="Unassembled WGS sequence"/>
</dbReference>
<accession>A0A419T307</accession>
<sequence length="332" mass="37365">MRKNLMVNHGFPMSVNALDDLKAVPEALIDSWYLKTEFEADGKQLGFTWHHMVQPYDNEIKVSVESLFMDATDDIWLNNKILSSVNEENGIATDHMYCFSSWGDFSGDMNHMSLDLKIGENEIHMNFIPNGEILYNGGTGLINFGNTGSYQYSFPNMKMEGTFILQGHEYKVNNAYAWFDRQYGIAQTHTEENSFGPGNSSWLWIGLSSLQNGRGAVSLWDVYLPTQRHAFATFLLQDGVMKNASADITYDDIWKSERSGHSYPNIINIRIPAEDFDVKLTSLATGPDAEFVHEVKLLSGCQCLYHISGTYKGKKIDSAVDVEMIGDVCGEI</sequence>
<gene>
    <name evidence="2" type="ORF">BET01_18910</name>
</gene>
<dbReference type="InterPro" id="IPR010791">
    <property type="entry name" value="AttH_dom"/>
</dbReference>
<dbReference type="PANTHER" id="PTHR38591">
    <property type="entry name" value="HYDROLASE"/>
    <property type="match status" value="1"/>
</dbReference>
<dbReference type="AlphaFoldDB" id="A0A419T307"/>
<evidence type="ECO:0000313" key="3">
    <source>
        <dbReference type="Proteomes" id="UP000284277"/>
    </source>
</evidence>
<dbReference type="EMBL" id="MCIA01000015">
    <property type="protein sequence ID" value="RKD31842.1"/>
    <property type="molecule type" value="Genomic_DNA"/>
</dbReference>
<evidence type="ECO:0000259" key="1">
    <source>
        <dbReference type="Pfam" id="PF07143"/>
    </source>
</evidence>
<dbReference type="OrthoDB" id="2295175at2"/>
<name>A0A419T307_9FIRM</name>
<reference evidence="2 3" key="1">
    <citation type="submission" date="2016-08" db="EMBL/GenBank/DDBJ databases">
        <title>A new outlook on sporulation: Clostridium algidixylanolyticum.</title>
        <authorList>
            <person name="Poppleton D.I."/>
            <person name="Gribaldo S."/>
        </authorList>
    </citation>
    <scope>NUCLEOTIDE SEQUENCE [LARGE SCALE GENOMIC DNA]</scope>
    <source>
        <strain evidence="2 3">SPL73</strain>
    </source>
</reference>
<feature type="domain" description="AttH" evidence="1">
    <location>
        <begin position="30"/>
        <end position="184"/>
    </location>
</feature>
<dbReference type="PANTHER" id="PTHR38591:SF1">
    <property type="entry name" value="BLL1000 PROTEIN"/>
    <property type="match status" value="1"/>
</dbReference>
<protein>
    <recommendedName>
        <fullName evidence="1">AttH domain-containing protein</fullName>
    </recommendedName>
</protein>